<keyword evidence="3" id="KW-1185">Reference proteome</keyword>
<dbReference type="Pfam" id="PF00704">
    <property type="entry name" value="Glyco_hydro_18"/>
    <property type="match status" value="1"/>
</dbReference>
<dbReference type="GO" id="GO:0016787">
    <property type="term" value="F:hydrolase activity"/>
    <property type="evidence" value="ECO:0007669"/>
    <property type="project" value="UniProtKB-KW"/>
</dbReference>
<reference evidence="2 3" key="1">
    <citation type="submission" date="2017-04" db="EMBL/GenBank/DDBJ databases">
        <authorList>
            <person name="Afonso C.L."/>
            <person name="Miller P.J."/>
            <person name="Scott M.A."/>
            <person name="Spackman E."/>
            <person name="Goraichik I."/>
            <person name="Dimitrov K.M."/>
            <person name="Suarez D.L."/>
            <person name="Swayne D.E."/>
        </authorList>
    </citation>
    <scope>NUCLEOTIDE SEQUENCE [LARGE SCALE GENOMIC DNA]</scope>
    <source>
        <strain evidence="2 3">DSM 43828</strain>
    </source>
</reference>
<accession>A0A1W2FZ59</accession>
<evidence type="ECO:0000259" key="1">
    <source>
        <dbReference type="PROSITE" id="PS51910"/>
    </source>
</evidence>
<dbReference type="Proteomes" id="UP000192674">
    <property type="component" value="Unassembled WGS sequence"/>
</dbReference>
<dbReference type="EMBL" id="FWXV01000018">
    <property type="protein sequence ID" value="SMD26898.1"/>
    <property type="molecule type" value="Genomic_DNA"/>
</dbReference>
<feature type="domain" description="GH18" evidence="1">
    <location>
        <begin position="1"/>
        <end position="74"/>
    </location>
</feature>
<dbReference type="InterPro" id="IPR001223">
    <property type="entry name" value="Glyco_hydro18_cat"/>
</dbReference>
<dbReference type="Gene3D" id="3.20.20.80">
    <property type="entry name" value="Glycosidases"/>
    <property type="match status" value="1"/>
</dbReference>
<proteinExistence type="predicted"/>
<sequence>MRPSGLTGNAGALRGNFNQLRKLKKSHPRIKVIFSFGGWAWSGGFGQAVQNPPPSRTPATTWSVFGNFEGCYAS</sequence>
<gene>
    <name evidence="2" type="ORF">SAMN05661093_10485</name>
</gene>
<dbReference type="PROSITE" id="PS51910">
    <property type="entry name" value="GH18_2"/>
    <property type="match status" value="1"/>
</dbReference>
<dbReference type="InterPro" id="IPR017853">
    <property type="entry name" value="GH"/>
</dbReference>
<name>A0A1W2FZ59_KIBAR</name>
<keyword evidence="2" id="KW-0378">Hydrolase</keyword>
<dbReference type="SUPFAM" id="SSF51445">
    <property type="entry name" value="(Trans)glycosidases"/>
    <property type="match status" value="1"/>
</dbReference>
<protein>
    <submittedName>
        <fullName evidence="2">Glycosyl hydrolases family 18</fullName>
    </submittedName>
</protein>
<evidence type="ECO:0000313" key="2">
    <source>
        <dbReference type="EMBL" id="SMD26898.1"/>
    </source>
</evidence>
<dbReference type="GO" id="GO:0005975">
    <property type="term" value="P:carbohydrate metabolic process"/>
    <property type="evidence" value="ECO:0007669"/>
    <property type="project" value="InterPro"/>
</dbReference>
<organism evidence="2 3">
    <name type="scientific">Kibdelosporangium aridum</name>
    <dbReference type="NCBI Taxonomy" id="2030"/>
    <lineage>
        <taxon>Bacteria</taxon>
        <taxon>Bacillati</taxon>
        <taxon>Actinomycetota</taxon>
        <taxon>Actinomycetes</taxon>
        <taxon>Pseudonocardiales</taxon>
        <taxon>Pseudonocardiaceae</taxon>
        <taxon>Kibdelosporangium</taxon>
    </lineage>
</organism>
<evidence type="ECO:0000313" key="3">
    <source>
        <dbReference type="Proteomes" id="UP000192674"/>
    </source>
</evidence>
<dbReference type="AlphaFoldDB" id="A0A1W2FZ59"/>